<dbReference type="PROSITE" id="PS51078">
    <property type="entry name" value="ICLR_ED"/>
    <property type="match status" value="1"/>
</dbReference>
<evidence type="ECO:0000259" key="4">
    <source>
        <dbReference type="PROSITE" id="PS51077"/>
    </source>
</evidence>
<protein>
    <submittedName>
        <fullName evidence="6">Helix-turn-helix domain-containing protein</fullName>
    </submittedName>
</protein>
<dbReference type="SUPFAM" id="SSF55781">
    <property type="entry name" value="GAF domain-like"/>
    <property type="match status" value="1"/>
</dbReference>
<keyword evidence="3" id="KW-0804">Transcription</keyword>
<feature type="domain" description="IclR-ED" evidence="5">
    <location>
        <begin position="67"/>
        <end position="252"/>
    </location>
</feature>
<keyword evidence="2" id="KW-0238">DNA-binding</keyword>
<dbReference type="InterPro" id="IPR029016">
    <property type="entry name" value="GAF-like_dom_sf"/>
</dbReference>
<accession>A0A940Y8A2</accession>
<dbReference type="GO" id="GO:0003677">
    <property type="term" value="F:DNA binding"/>
    <property type="evidence" value="ECO:0007669"/>
    <property type="project" value="UniProtKB-KW"/>
</dbReference>
<sequence length="252" mass="27470">MSPPVKSALRVLELLEFFAEERRPASVGEVAQALHWPQSSTSVLLRCLVEAGYVDHDRRSGLFAPGVRVALATAWMQEHLYTEHSLLRLMEGVREATGHTVMIGERRGVQVRYLHVLQSTHEGRFTAKTGSLRPLFGSAAGRMLLTTLPPREIGVLLRKANALEPDPARHADIDHVLAEVAQARREGYAESTGTSVPGAAALAVLIPVGRQRPPLTLSVGGPQREVARERTLLLQTLRAAVEPLGRTVLATL</sequence>
<evidence type="ECO:0000256" key="3">
    <source>
        <dbReference type="ARBA" id="ARBA00023163"/>
    </source>
</evidence>
<comment type="caution">
    <text evidence="6">The sequence shown here is derived from an EMBL/GenBank/DDBJ whole genome shotgun (WGS) entry which is preliminary data.</text>
</comment>
<evidence type="ECO:0000313" key="7">
    <source>
        <dbReference type="Proteomes" id="UP000676246"/>
    </source>
</evidence>
<dbReference type="SMART" id="SM00346">
    <property type="entry name" value="HTH_ICLR"/>
    <property type="match status" value="1"/>
</dbReference>
<evidence type="ECO:0000256" key="1">
    <source>
        <dbReference type="ARBA" id="ARBA00023015"/>
    </source>
</evidence>
<dbReference type="Pfam" id="PF01614">
    <property type="entry name" value="IclR_C"/>
    <property type="match status" value="1"/>
</dbReference>
<dbReference type="InterPro" id="IPR050707">
    <property type="entry name" value="HTH_MetabolicPath_Reg"/>
</dbReference>
<feature type="domain" description="HTH iclR-type" evidence="4">
    <location>
        <begin position="5"/>
        <end position="67"/>
    </location>
</feature>
<evidence type="ECO:0000313" key="6">
    <source>
        <dbReference type="EMBL" id="MBQ0930688.1"/>
    </source>
</evidence>
<dbReference type="Proteomes" id="UP000676246">
    <property type="component" value="Unassembled WGS sequence"/>
</dbReference>
<dbReference type="PANTHER" id="PTHR30136:SF35">
    <property type="entry name" value="HTH-TYPE TRANSCRIPTIONAL REGULATOR RV1719"/>
    <property type="match status" value="1"/>
</dbReference>
<dbReference type="Gene3D" id="1.10.10.10">
    <property type="entry name" value="Winged helix-like DNA-binding domain superfamily/Winged helix DNA-binding domain"/>
    <property type="match status" value="1"/>
</dbReference>
<organism evidence="6 7">
    <name type="scientific">Ideonella alba</name>
    <dbReference type="NCBI Taxonomy" id="2824118"/>
    <lineage>
        <taxon>Bacteria</taxon>
        <taxon>Pseudomonadati</taxon>
        <taxon>Pseudomonadota</taxon>
        <taxon>Betaproteobacteria</taxon>
        <taxon>Burkholderiales</taxon>
        <taxon>Sphaerotilaceae</taxon>
        <taxon>Ideonella</taxon>
    </lineage>
</organism>
<dbReference type="AlphaFoldDB" id="A0A940Y8A2"/>
<dbReference type="EMBL" id="JAGQDD010000005">
    <property type="protein sequence ID" value="MBQ0930688.1"/>
    <property type="molecule type" value="Genomic_DNA"/>
</dbReference>
<keyword evidence="1" id="KW-0805">Transcription regulation</keyword>
<dbReference type="GO" id="GO:0045892">
    <property type="term" value="P:negative regulation of DNA-templated transcription"/>
    <property type="evidence" value="ECO:0007669"/>
    <property type="project" value="TreeGrafter"/>
</dbReference>
<proteinExistence type="predicted"/>
<dbReference type="PROSITE" id="PS51077">
    <property type="entry name" value="HTH_ICLR"/>
    <property type="match status" value="1"/>
</dbReference>
<dbReference type="SUPFAM" id="SSF46785">
    <property type="entry name" value="Winged helix' DNA-binding domain"/>
    <property type="match status" value="1"/>
</dbReference>
<gene>
    <name evidence="6" type="ORF">KAK03_09320</name>
</gene>
<dbReference type="GO" id="GO:0003700">
    <property type="term" value="F:DNA-binding transcription factor activity"/>
    <property type="evidence" value="ECO:0007669"/>
    <property type="project" value="TreeGrafter"/>
</dbReference>
<dbReference type="Gene3D" id="3.30.450.40">
    <property type="match status" value="1"/>
</dbReference>
<name>A0A940Y8A2_9BURK</name>
<keyword evidence="7" id="KW-1185">Reference proteome</keyword>
<dbReference type="InterPro" id="IPR036388">
    <property type="entry name" value="WH-like_DNA-bd_sf"/>
</dbReference>
<reference evidence="6 7" key="1">
    <citation type="submission" date="2021-04" db="EMBL/GenBank/DDBJ databases">
        <title>The genome sequence of Ideonella sp. 3Y2.</title>
        <authorList>
            <person name="Liu Y."/>
        </authorList>
    </citation>
    <scope>NUCLEOTIDE SEQUENCE [LARGE SCALE GENOMIC DNA]</scope>
    <source>
        <strain evidence="6 7">3Y2</strain>
    </source>
</reference>
<evidence type="ECO:0000256" key="2">
    <source>
        <dbReference type="ARBA" id="ARBA00023125"/>
    </source>
</evidence>
<dbReference type="InterPro" id="IPR014757">
    <property type="entry name" value="Tscrpt_reg_IclR_C"/>
</dbReference>
<evidence type="ECO:0000259" key="5">
    <source>
        <dbReference type="PROSITE" id="PS51078"/>
    </source>
</evidence>
<dbReference type="RefSeq" id="WP_210853676.1">
    <property type="nucleotide sequence ID" value="NZ_JAGQDD010000005.1"/>
</dbReference>
<dbReference type="PANTHER" id="PTHR30136">
    <property type="entry name" value="HELIX-TURN-HELIX TRANSCRIPTIONAL REGULATOR, ICLR FAMILY"/>
    <property type="match status" value="1"/>
</dbReference>
<dbReference type="InterPro" id="IPR005471">
    <property type="entry name" value="Tscrpt_reg_IclR_N"/>
</dbReference>
<dbReference type="InterPro" id="IPR036390">
    <property type="entry name" value="WH_DNA-bd_sf"/>
</dbReference>
<dbReference type="Pfam" id="PF09339">
    <property type="entry name" value="HTH_IclR"/>
    <property type="match status" value="1"/>
</dbReference>